<name>A0ABP9VWG0_9BACT</name>
<evidence type="ECO:0000313" key="1">
    <source>
        <dbReference type="EMBL" id="GAA5509479.1"/>
    </source>
</evidence>
<gene>
    <name evidence="1" type="ORF">Rcae01_04978</name>
</gene>
<dbReference type="EMBL" id="BAABRO010000014">
    <property type="protein sequence ID" value="GAA5509479.1"/>
    <property type="molecule type" value="Genomic_DNA"/>
</dbReference>
<organism evidence="1 2">
    <name type="scientific">Novipirellula caenicola</name>
    <dbReference type="NCBI Taxonomy" id="1536901"/>
    <lineage>
        <taxon>Bacteria</taxon>
        <taxon>Pseudomonadati</taxon>
        <taxon>Planctomycetota</taxon>
        <taxon>Planctomycetia</taxon>
        <taxon>Pirellulales</taxon>
        <taxon>Pirellulaceae</taxon>
        <taxon>Novipirellula</taxon>
    </lineage>
</organism>
<sequence length="58" mass="6288">MKPVRWELGIAASFDSTGQHQPVDFKLGGLSGGEIPKTGNLLAIPPHYIQDREARCAL</sequence>
<dbReference type="Proteomes" id="UP001416858">
    <property type="component" value="Unassembled WGS sequence"/>
</dbReference>
<accession>A0ABP9VWG0</accession>
<proteinExistence type="predicted"/>
<comment type="caution">
    <text evidence="1">The sequence shown here is derived from an EMBL/GenBank/DDBJ whole genome shotgun (WGS) entry which is preliminary data.</text>
</comment>
<reference evidence="1 2" key="1">
    <citation type="submission" date="2024-02" db="EMBL/GenBank/DDBJ databases">
        <title>Rhodopirellula caenicola NBRC 110016.</title>
        <authorList>
            <person name="Ichikawa N."/>
            <person name="Katano-Makiyama Y."/>
            <person name="Hidaka K."/>
        </authorList>
    </citation>
    <scope>NUCLEOTIDE SEQUENCE [LARGE SCALE GENOMIC DNA]</scope>
    <source>
        <strain evidence="1 2">NBRC 110016</strain>
    </source>
</reference>
<keyword evidence="2" id="KW-1185">Reference proteome</keyword>
<protein>
    <submittedName>
        <fullName evidence="1">Uncharacterized protein</fullName>
    </submittedName>
</protein>
<evidence type="ECO:0000313" key="2">
    <source>
        <dbReference type="Proteomes" id="UP001416858"/>
    </source>
</evidence>